<organism evidence="3 4">
    <name type="scientific">Streptomyces xantholiticus</name>
    <dbReference type="NCBI Taxonomy" id="68285"/>
    <lineage>
        <taxon>Bacteria</taxon>
        <taxon>Bacillati</taxon>
        <taxon>Actinomycetota</taxon>
        <taxon>Actinomycetes</taxon>
        <taxon>Kitasatosporales</taxon>
        <taxon>Streptomycetaceae</taxon>
        <taxon>Streptomyces</taxon>
    </lineage>
</organism>
<keyword evidence="4" id="KW-1185">Reference proteome</keyword>
<evidence type="ECO:0000313" key="4">
    <source>
        <dbReference type="Proteomes" id="UP001445472"/>
    </source>
</evidence>
<name>A0ABV1UYT9_9ACTN</name>
<comment type="similarity">
    <text evidence="1">Belongs to the barstar family.</text>
</comment>
<evidence type="ECO:0000259" key="2">
    <source>
        <dbReference type="Pfam" id="PF01337"/>
    </source>
</evidence>
<dbReference type="Gene3D" id="3.30.370.10">
    <property type="entry name" value="Barstar-like"/>
    <property type="match status" value="1"/>
</dbReference>
<gene>
    <name evidence="3" type="ORF">ABT276_21815</name>
</gene>
<protein>
    <submittedName>
        <fullName evidence="3">Barstar family protein</fullName>
    </submittedName>
</protein>
<dbReference type="InterPro" id="IPR000468">
    <property type="entry name" value="Barstar"/>
</dbReference>
<dbReference type="SUPFAM" id="SSF52038">
    <property type="entry name" value="Barstar-related"/>
    <property type="match status" value="1"/>
</dbReference>
<sequence>MPDEVSAFQRFCESLKFPEYFGWNWNALYDCLRDLQWLSPDHHILIIESAESVLSEDDVAREEFFRTLWRAGQRWSYVERPEGVTRSNLSVVLTCNKESASSLAGHLGELHERLHL</sequence>
<dbReference type="InterPro" id="IPR035905">
    <property type="entry name" value="Barstar-like_sf"/>
</dbReference>
<evidence type="ECO:0000313" key="3">
    <source>
        <dbReference type="EMBL" id="MER6615948.1"/>
    </source>
</evidence>
<dbReference type="EMBL" id="JBEPBX010000020">
    <property type="protein sequence ID" value="MER6615948.1"/>
    <property type="molecule type" value="Genomic_DNA"/>
</dbReference>
<accession>A0ABV1UYT9</accession>
<feature type="domain" description="Barstar (barnase inhibitor)" evidence="2">
    <location>
        <begin position="2"/>
        <end position="79"/>
    </location>
</feature>
<reference evidence="3 4" key="1">
    <citation type="submission" date="2024-06" db="EMBL/GenBank/DDBJ databases">
        <title>The Natural Products Discovery Center: Release of the First 8490 Sequenced Strains for Exploring Actinobacteria Biosynthetic Diversity.</title>
        <authorList>
            <person name="Kalkreuter E."/>
            <person name="Kautsar S.A."/>
            <person name="Yang D."/>
            <person name="Bader C.D."/>
            <person name="Teijaro C.N."/>
            <person name="Fluegel L."/>
            <person name="Davis C.M."/>
            <person name="Simpson J.R."/>
            <person name="Lauterbach L."/>
            <person name="Steele A.D."/>
            <person name="Gui C."/>
            <person name="Meng S."/>
            <person name="Li G."/>
            <person name="Viehrig K."/>
            <person name="Ye F."/>
            <person name="Su P."/>
            <person name="Kiefer A.F."/>
            <person name="Nichols A."/>
            <person name="Cepeda A.J."/>
            <person name="Yan W."/>
            <person name="Fan B."/>
            <person name="Jiang Y."/>
            <person name="Adhikari A."/>
            <person name="Zheng C.-J."/>
            <person name="Schuster L."/>
            <person name="Cowan T.M."/>
            <person name="Smanski M.J."/>
            <person name="Chevrette M.G."/>
            <person name="De Carvalho L.P.S."/>
            <person name="Shen B."/>
        </authorList>
    </citation>
    <scope>NUCLEOTIDE SEQUENCE [LARGE SCALE GENOMIC DNA]</scope>
    <source>
        <strain evidence="3 4">NPDC000837</strain>
    </source>
</reference>
<evidence type="ECO:0000256" key="1">
    <source>
        <dbReference type="ARBA" id="ARBA00006845"/>
    </source>
</evidence>
<proteinExistence type="inferred from homology"/>
<dbReference type="Proteomes" id="UP001445472">
    <property type="component" value="Unassembled WGS sequence"/>
</dbReference>
<dbReference type="RefSeq" id="WP_351977457.1">
    <property type="nucleotide sequence ID" value="NZ_JBEPBX010000020.1"/>
</dbReference>
<dbReference type="Pfam" id="PF01337">
    <property type="entry name" value="Barstar"/>
    <property type="match status" value="1"/>
</dbReference>
<comment type="caution">
    <text evidence="3">The sequence shown here is derived from an EMBL/GenBank/DDBJ whole genome shotgun (WGS) entry which is preliminary data.</text>
</comment>